<proteinExistence type="inferred from homology"/>
<evidence type="ECO:0000256" key="1">
    <source>
        <dbReference type="ARBA" id="ARBA00004123"/>
    </source>
</evidence>
<evidence type="ECO:0000256" key="5">
    <source>
        <dbReference type="ARBA" id="ARBA00023159"/>
    </source>
</evidence>
<keyword evidence="5 9" id="KW-0010">Activator</keyword>
<sequence>STQPRTPQSPSQAHPAHELPSKPGTSPRPTNSLPTPAHSINGSKSYSEAFAPELIADVALLNESHNKRKRDIEDNGDQEHKKAHVEISRLSIDDLHLDVGKKYLLCKNQHHTRLPALSDDLFSMYGLNDLAKSVARTGPDGQSKGVKLRKTYKNHIKDHGVSGAFDSKKREFDAPESLFMMMITPGEEWDAQHAQGKDIEKGLGLDDNVLSKAFTMSRGSIPKAMWDSSVLGELAATPAPEPAKAVQNAARMAQPQAGGVLRTAKSEISRPKRATKKRTYQDSSFEGYGEGYVDDDVQDVGYSTGDGDDRGASRKRPKKV</sequence>
<evidence type="ECO:0000256" key="7">
    <source>
        <dbReference type="ARBA" id="ARBA00023242"/>
    </source>
</evidence>
<dbReference type="InParanoid" id="A0A194XHQ6"/>
<evidence type="ECO:0000256" key="2">
    <source>
        <dbReference type="ARBA" id="ARBA00009259"/>
    </source>
</evidence>
<dbReference type="PANTHER" id="PTHR28270:SF1">
    <property type="entry name" value="MEDIATOR OF RNA POLYMERASE II TRANSCRIPTION SUBUNIT 19"/>
    <property type="match status" value="1"/>
</dbReference>
<organism evidence="11 12">
    <name type="scientific">Mollisia scopiformis</name>
    <name type="common">Conifer needle endophyte fungus</name>
    <name type="synonym">Phialocephala scopiformis</name>
    <dbReference type="NCBI Taxonomy" id="149040"/>
    <lineage>
        <taxon>Eukaryota</taxon>
        <taxon>Fungi</taxon>
        <taxon>Dikarya</taxon>
        <taxon>Ascomycota</taxon>
        <taxon>Pezizomycotina</taxon>
        <taxon>Leotiomycetes</taxon>
        <taxon>Helotiales</taxon>
        <taxon>Mollisiaceae</taxon>
        <taxon>Mollisia</taxon>
    </lineage>
</organism>
<dbReference type="KEGG" id="psco:LY89DRAFT_567825"/>
<dbReference type="GO" id="GO:0003712">
    <property type="term" value="F:transcription coregulator activity"/>
    <property type="evidence" value="ECO:0007669"/>
    <property type="project" value="InterPro"/>
</dbReference>
<dbReference type="GO" id="GO:0006357">
    <property type="term" value="P:regulation of transcription by RNA polymerase II"/>
    <property type="evidence" value="ECO:0007669"/>
    <property type="project" value="InterPro"/>
</dbReference>
<evidence type="ECO:0000256" key="3">
    <source>
        <dbReference type="ARBA" id="ARBA00019615"/>
    </source>
</evidence>
<name>A0A194XHQ6_MOLSC</name>
<keyword evidence="7 9" id="KW-0539">Nucleus</keyword>
<dbReference type="GO" id="GO:0016592">
    <property type="term" value="C:mediator complex"/>
    <property type="evidence" value="ECO:0007669"/>
    <property type="project" value="InterPro"/>
</dbReference>
<dbReference type="PANTHER" id="PTHR28270">
    <property type="entry name" value="MEDIATOR OF RNA POLYMERASE II TRANSCRIPTION SUBUNIT 19"/>
    <property type="match status" value="1"/>
</dbReference>
<keyword evidence="12" id="KW-1185">Reference proteome</keyword>
<keyword evidence="4 9" id="KW-0805">Transcription regulation</keyword>
<comment type="function">
    <text evidence="9">Component of the Mediator complex, a coactivator involved in the regulated transcription of nearly all RNA polymerase II-dependent genes. Mediator functions as a bridge to convey information from gene-specific regulatory proteins to the basal RNA polymerase II transcription machinery. Mediator is recruited to promoters by direct interactions with regulatory proteins and serves as a scaffold for the assembly of a functional preinitiation complex with RNA polymerase II and the general transcription factors.</text>
</comment>
<evidence type="ECO:0000256" key="10">
    <source>
        <dbReference type="SAM" id="MobiDB-lite"/>
    </source>
</evidence>
<feature type="compositionally biased region" description="Polar residues" evidence="10">
    <location>
        <begin position="23"/>
        <end position="45"/>
    </location>
</feature>
<feature type="non-terminal residue" evidence="11">
    <location>
        <position position="320"/>
    </location>
</feature>
<evidence type="ECO:0000256" key="6">
    <source>
        <dbReference type="ARBA" id="ARBA00023163"/>
    </source>
</evidence>
<feature type="region of interest" description="Disordered" evidence="10">
    <location>
        <begin position="1"/>
        <end position="45"/>
    </location>
</feature>
<feature type="compositionally biased region" description="Polar residues" evidence="10">
    <location>
        <begin position="1"/>
        <end position="12"/>
    </location>
</feature>
<keyword evidence="6 9" id="KW-0804">Transcription</keyword>
<dbReference type="OrthoDB" id="2160599at2759"/>
<dbReference type="InterPro" id="IPR013942">
    <property type="entry name" value="Mediator_Med19_fun"/>
</dbReference>
<gene>
    <name evidence="9" type="primary">MED19</name>
    <name evidence="11" type="ORF">LY89DRAFT_567825</name>
</gene>
<dbReference type="STRING" id="149040.A0A194XHQ6"/>
<feature type="region of interest" description="Disordered" evidence="10">
    <location>
        <begin position="255"/>
        <end position="320"/>
    </location>
</feature>
<protein>
    <recommendedName>
        <fullName evidence="3 9">Mediator of RNA polymerase II transcription subunit 19</fullName>
    </recommendedName>
    <alternativeName>
        <fullName evidence="8 9">Mediator complex subunit 19</fullName>
    </alternativeName>
</protein>
<comment type="subcellular location">
    <subcellularLocation>
        <location evidence="1 9">Nucleus</location>
    </subcellularLocation>
</comment>
<dbReference type="Proteomes" id="UP000070700">
    <property type="component" value="Unassembled WGS sequence"/>
</dbReference>
<evidence type="ECO:0000256" key="8">
    <source>
        <dbReference type="ARBA" id="ARBA00032018"/>
    </source>
</evidence>
<comment type="similarity">
    <text evidence="2 9">Belongs to the Mediator complex subunit 19 family.</text>
</comment>
<dbReference type="Pfam" id="PF08633">
    <property type="entry name" value="Rox3"/>
    <property type="match status" value="1"/>
</dbReference>
<comment type="subunit">
    <text evidence="9">Component of the Mediator complex.</text>
</comment>
<evidence type="ECO:0000313" key="11">
    <source>
        <dbReference type="EMBL" id="KUJ19664.1"/>
    </source>
</evidence>
<reference evidence="11 12" key="1">
    <citation type="submission" date="2015-10" db="EMBL/GenBank/DDBJ databases">
        <title>Full genome of DAOMC 229536 Phialocephala scopiformis, a fungal endophyte of spruce producing the potent anti-insectan compound rugulosin.</title>
        <authorList>
            <consortium name="DOE Joint Genome Institute"/>
            <person name="Walker A.K."/>
            <person name="Frasz S.L."/>
            <person name="Seifert K.A."/>
            <person name="Miller J.D."/>
            <person name="Mondo S.J."/>
            <person name="Labutti K."/>
            <person name="Lipzen A."/>
            <person name="Dockter R."/>
            <person name="Kennedy M."/>
            <person name="Grigoriev I.V."/>
            <person name="Spatafora J.W."/>
        </authorList>
    </citation>
    <scope>NUCLEOTIDE SEQUENCE [LARGE SCALE GENOMIC DNA]</scope>
    <source>
        <strain evidence="11 12">CBS 120377</strain>
    </source>
</reference>
<accession>A0A194XHQ6</accession>
<feature type="non-terminal residue" evidence="11">
    <location>
        <position position="1"/>
    </location>
</feature>
<evidence type="ECO:0000256" key="4">
    <source>
        <dbReference type="ARBA" id="ARBA00023015"/>
    </source>
</evidence>
<dbReference type="AlphaFoldDB" id="A0A194XHQ6"/>
<dbReference type="RefSeq" id="XP_018074019.1">
    <property type="nucleotide sequence ID" value="XM_018208559.1"/>
</dbReference>
<dbReference type="EMBL" id="KQ947410">
    <property type="protein sequence ID" value="KUJ19664.1"/>
    <property type="molecule type" value="Genomic_DNA"/>
</dbReference>
<dbReference type="GO" id="GO:0070847">
    <property type="term" value="C:core mediator complex"/>
    <property type="evidence" value="ECO:0007669"/>
    <property type="project" value="TreeGrafter"/>
</dbReference>
<dbReference type="GeneID" id="28818285"/>
<evidence type="ECO:0000256" key="9">
    <source>
        <dbReference type="RuleBase" id="RU364151"/>
    </source>
</evidence>
<evidence type="ECO:0000313" key="12">
    <source>
        <dbReference type="Proteomes" id="UP000070700"/>
    </source>
</evidence>